<evidence type="ECO:0000313" key="3">
    <source>
        <dbReference type="Proteomes" id="UP000784294"/>
    </source>
</evidence>
<feature type="compositionally biased region" description="Polar residues" evidence="1">
    <location>
        <begin position="176"/>
        <end position="186"/>
    </location>
</feature>
<feature type="region of interest" description="Disordered" evidence="1">
    <location>
        <begin position="94"/>
        <end position="123"/>
    </location>
</feature>
<dbReference type="Proteomes" id="UP000784294">
    <property type="component" value="Unassembled WGS sequence"/>
</dbReference>
<feature type="compositionally biased region" description="Low complexity" evidence="1">
    <location>
        <begin position="149"/>
        <end position="164"/>
    </location>
</feature>
<dbReference type="AlphaFoldDB" id="A0A3S5FE39"/>
<comment type="caution">
    <text evidence="2">The sequence shown here is derived from an EMBL/GenBank/DDBJ whole genome shotgun (WGS) entry which is preliminary data.</text>
</comment>
<sequence>MAVGKTRSFIGFCNHLPVGRPPFSASGGGGRAKRNRAGQGCVESSSGALLPAPSNAARPNCDNEAVMTEASSCHRGKARGDDKVDDLATFETNSRIAEKSSNRADYLSGRQPQSTTQTSEEDVSSAHQLVLTAATNTFLLSSSPTLTDASLSSASASCSPSASSVRTPRESREKGSPNTVAMTPASSVGAGSGPLLPDPSNQPRRRVCRGSEAWPTIYPMTTGLFDCSRTLPRPGNCCHGASGPAQPQATNPAPFSPSSSSLPASGSPNTPVTLLAPLAPLPPDAQMASASAALAGLASSPLSGDGVCAMTDQITPTLSAPHPPHVHSLPPSLPLSAHLHPTPLPPLPMRSYPLTMDDQFLQNAGFYIGPPPEPIGLNLKPASGAPLPPLIQVSSMLSSNKLLMAPKVNLKKQTKKNIKASIEKSGILENHLVS</sequence>
<evidence type="ECO:0000256" key="1">
    <source>
        <dbReference type="SAM" id="MobiDB-lite"/>
    </source>
</evidence>
<keyword evidence="3" id="KW-1185">Reference proteome</keyword>
<protein>
    <submittedName>
        <fullName evidence="2">Uncharacterized protein</fullName>
    </submittedName>
</protein>
<reference evidence="2" key="1">
    <citation type="submission" date="2018-11" db="EMBL/GenBank/DDBJ databases">
        <authorList>
            <consortium name="Pathogen Informatics"/>
        </authorList>
    </citation>
    <scope>NUCLEOTIDE SEQUENCE</scope>
</reference>
<proteinExistence type="predicted"/>
<gene>
    <name evidence="2" type="ORF">PXEA_LOCUS16318</name>
</gene>
<feature type="region of interest" description="Disordered" evidence="1">
    <location>
        <begin position="20"/>
        <end position="56"/>
    </location>
</feature>
<feature type="region of interest" description="Disordered" evidence="1">
    <location>
        <begin position="238"/>
        <end position="269"/>
    </location>
</feature>
<accession>A0A3S5FE39</accession>
<evidence type="ECO:0000313" key="2">
    <source>
        <dbReference type="EMBL" id="VEL22878.1"/>
    </source>
</evidence>
<name>A0A3S5FE39_9PLAT</name>
<dbReference type="EMBL" id="CAAALY010058830">
    <property type="protein sequence ID" value="VEL22878.1"/>
    <property type="molecule type" value="Genomic_DNA"/>
</dbReference>
<organism evidence="2 3">
    <name type="scientific">Protopolystoma xenopodis</name>
    <dbReference type="NCBI Taxonomy" id="117903"/>
    <lineage>
        <taxon>Eukaryota</taxon>
        <taxon>Metazoa</taxon>
        <taxon>Spiralia</taxon>
        <taxon>Lophotrochozoa</taxon>
        <taxon>Platyhelminthes</taxon>
        <taxon>Monogenea</taxon>
        <taxon>Polyopisthocotylea</taxon>
        <taxon>Polystomatidea</taxon>
        <taxon>Polystomatidae</taxon>
        <taxon>Protopolystoma</taxon>
    </lineage>
</organism>
<feature type="region of interest" description="Disordered" evidence="1">
    <location>
        <begin position="314"/>
        <end position="334"/>
    </location>
</feature>
<feature type="compositionally biased region" description="Low complexity" evidence="1">
    <location>
        <begin position="252"/>
        <end position="269"/>
    </location>
</feature>
<feature type="region of interest" description="Disordered" evidence="1">
    <location>
        <begin position="149"/>
        <end position="207"/>
    </location>
</feature>